<sequence length="231" mass="26220">MADDGDDIFLFGDDFDAILDLLEQDEDMEEHFKASVENNQPEIIVCFDCGKQYKTRGGFQRHSTTKHSNIATPKEQTITLTPSILSDIVKAAVQKVKTSQLYAQSFKNEMEVYSFEELEEDTVEFAKLKSIFDGYSKNGDTEKFYAKYYAEIPLNSGKYFKGLSRNASTLLSTKVADCMLVYCKQLNTSKDTSLHLQTVLSDRETAGLQYLGGYVLHNLYKKHGFFLAARK</sequence>
<dbReference type="GO" id="GO:0008270">
    <property type="term" value="F:zinc ion binding"/>
    <property type="evidence" value="ECO:0007669"/>
    <property type="project" value="UniProtKB-KW"/>
</dbReference>
<reference evidence="3" key="2">
    <citation type="journal article" date="2023" name="Science">
        <title>Genomic signatures of disease resistance in endangered staghorn corals.</title>
        <authorList>
            <person name="Vollmer S.V."/>
            <person name="Selwyn J.D."/>
            <person name="Despard B.A."/>
            <person name="Roesel C.L."/>
        </authorList>
    </citation>
    <scope>NUCLEOTIDE SEQUENCE</scope>
    <source>
        <strain evidence="3">K2</strain>
    </source>
</reference>
<dbReference type="AlphaFoldDB" id="A0AAD9UU22"/>
<gene>
    <name evidence="3" type="ORF">P5673_029817</name>
</gene>
<dbReference type="PROSITE" id="PS50157">
    <property type="entry name" value="ZINC_FINGER_C2H2_2"/>
    <property type="match status" value="1"/>
</dbReference>
<keyword evidence="1" id="KW-0862">Zinc</keyword>
<dbReference type="Proteomes" id="UP001249851">
    <property type="component" value="Unassembled WGS sequence"/>
</dbReference>
<evidence type="ECO:0000259" key="2">
    <source>
        <dbReference type="PROSITE" id="PS50157"/>
    </source>
</evidence>
<keyword evidence="1" id="KW-0863">Zinc-finger</keyword>
<proteinExistence type="predicted"/>
<name>A0AAD9UU22_ACRCE</name>
<accession>A0AAD9UU22</accession>
<organism evidence="3 4">
    <name type="scientific">Acropora cervicornis</name>
    <name type="common">Staghorn coral</name>
    <dbReference type="NCBI Taxonomy" id="6130"/>
    <lineage>
        <taxon>Eukaryota</taxon>
        <taxon>Metazoa</taxon>
        <taxon>Cnidaria</taxon>
        <taxon>Anthozoa</taxon>
        <taxon>Hexacorallia</taxon>
        <taxon>Scleractinia</taxon>
        <taxon>Astrocoeniina</taxon>
        <taxon>Acroporidae</taxon>
        <taxon>Acropora</taxon>
    </lineage>
</organism>
<dbReference type="InterPro" id="IPR013087">
    <property type="entry name" value="Znf_C2H2_type"/>
</dbReference>
<evidence type="ECO:0000256" key="1">
    <source>
        <dbReference type="PROSITE-ProRule" id="PRU00042"/>
    </source>
</evidence>
<evidence type="ECO:0000313" key="3">
    <source>
        <dbReference type="EMBL" id="KAK2549692.1"/>
    </source>
</evidence>
<comment type="caution">
    <text evidence="3">The sequence shown here is derived from an EMBL/GenBank/DDBJ whole genome shotgun (WGS) entry which is preliminary data.</text>
</comment>
<dbReference type="EMBL" id="JARQWQ010000122">
    <property type="protein sequence ID" value="KAK2549692.1"/>
    <property type="molecule type" value="Genomic_DNA"/>
</dbReference>
<dbReference type="PROSITE" id="PS00028">
    <property type="entry name" value="ZINC_FINGER_C2H2_1"/>
    <property type="match status" value="1"/>
</dbReference>
<protein>
    <recommendedName>
        <fullName evidence="2">C2H2-type domain-containing protein</fullName>
    </recommendedName>
</protein>
<feature type="domain" description="C2H2-type" evidence="2">
    <location>
        <begin position="44"/>
        <end position="72"/>
    </location>
</feature>
<reference evidence="3" key="1">
    <citation type="journal article" date="2023" name="G3 (Bethesda)">
        <title>Whole genome assembly and annotation of the endangered Caribbean coral Acropora cervicornis.</title>
        <authorList>
            <person name="Selwyn J.D."/>
            <person name="Vollmer S.V."/>
        </authorList>
    </citation>
    <scope>NUCLEOTIDE SEQUENCE</scope>
    <source>
        <strain evidence="3">K2</strain>
    </source>
</reference>
<keyword evidence="1" id="KW-0479">Metal-binding</keyword>
<keyword evidence="4" id="KW-1185">Reference proteome</keyword>
<evidence type="ECO:0000313" key="4">
    <source>
        <dbReference type="Proteomes" id="UP001249851"/>
    </source>
</evidence>